<protein>
    <recommendedName>
        <fullName evidence="5">Protein HEAT INTOLERANT 4-like</fullName>
    </recommendedName>
</protein>
<proteinExistence type="predicted"/>
<feature type="region of interest" description="Disordered" evidence="2">
    <location>
        <begin position="1"/>
        <end position="45"/>
    </location>
</feature>
<evidence type="ECO:0000256" key="2">
    <source>
        <dbReference type="SAM" id="MobiDB-lite"/>
    </source>
</evidence>
<dbReference type="GO" id="GO:1900034">
    <property type="term" value="P:regulation of cellular response to heat"/>
    <property type="evidence" value="ECO:0007669"/>
    <property type="project" value="InterPro"/>
</dbReference>
<evidence type="ECO:0008006" key="5">
    <source>
        <dbReference type="Google" id="ProtNLM"/>
    </source>
</evidence>
<sequence>MARKAKRKANQKEVDQQEIHKQEEVVEEESQPKNKKQKNVKEEPEYFEDKRNMEDLWTTAFPVGTEWDQIEKLYGFKWSFSNLEAAFEEGGLLHGRRVYIFGCTEPQLLSVNGEGKLVCIPVIVAVVGDFPPSDKIGINSVQREAEEIIPMKRMKMDWVPYIPLEERGKQVERLKSDIFVWSCTQRRASLGTLKEDHLKKYEYCLPYFYNPLKEPDEIDLSTVVDIMFPEVEPPVVCDFDWKFDEVEEFVDEKVADEVVPEDQRHAFREFINEKVDEAKKAYKEAKRARKRAKEETSEETKRAFEDMRFYKFYPVKTPATPDVSEVKAAFINRYYGKAHEVL</sequence>
<reference evidence="3" key="1">
    <citation type="submission" date="2022-03" db="EMBL/GenBank/DDBJ databases">
        <title>A functionally conserved STORR gene fusion in Papaver species that diverged 16.8 million years ago.</title>
        <authorList>
            <person name="Catania T."/>
        </authorList>
    </citation>
    <scope>NUCLEOTIDE SEQUENCE</scope>
    <source>
        <strain evidence="3">S-191538</strain>
    </source>
</reference>
<feature type="coiled-coil region" evidence="1">
    <location>
        <begin position="268"/>
        <end position="302"/>
    </location>
</feature>
<organism evidence="3 4">
    <name type="scientific">Papaver nudicaule</name>
    <name type="common">Iceland poppy</name>
    <dbReference type="NCBI Taxonomy" id="74823"/>
    <lineage>
        <taxon>Eukaryota</taxon>
        <taxon>Viridiplantae</taxon>
        <taxon>Streptophyta</taxon>
        <taxon>Embryophyta</taxon>
        <taxon>Tracheophyta</taxon>
        <taxon>Spermatophyta</taxon>
        <taxon>Magnoliopsida</taxon>
        <taxon>Ranunculales</taxon>
        <taxon>Papaveraceae</taxon>
        <taxon>Papaveroideae</taxon>
        <taxon>Papaver</taxon>
    </lineage>
</organism>
<dbReference type="PANTHER" id="PTHR33704">
    <property type="entry name" value="PROTEIN HEAT INTOLERANT 4-RELATED"/>
    <property type="match status" value="1"/>
</dbReference>
<accession>A0AA41VK32</accession>
<dbReference type="Gene3D" id="6.10.250.2770">
    <property type="match status" value="1"/>
</dbReference>
<feature type="compositionally biased region" description="Basic and acidic residues" evidence="2">
    <location>
        <begin position="10"/>
        <end position="24"/>
    </location>
</feature>
<dbReference type="Proteomes" id="UP001177140">
    <property type="component" value="Unassembled WGS sequence"/>
</dbReference>
<comment type="caution">
    <text evidence="3">The sequence shown here is derived from an EMBL/GenBank/DDBJ whole genome shotgun (WGS) entry which is preliminary data.</text>
</comment>
<evidence type="ECO:0000313" key="4">
    <source>
        <dbReference type="Proteomes" id="UP001177140"/>
    </source>
</evidence>
<dbReference type="InterPro" id="IPR039313">
    <property type="entry name" value="HIT4"/>
</dbReference>
<keyword evidence="1" id="KW-0175">Coiled coil</keyword>
<dbReference type="PANTHER" id="PTHR33704:SF1">
    <property type="entry name" value="PROTEIN HEAT INTOLERANT 4-RELATED"/>
    <property type="match status" value="1"/>
</dbReference>
<keyword evidence="4" id="KW-1185">Reference proteome</keyword>
<evidence type="ECO:0000256" key="1">
    <source>
        <dbReference type="SAM" id="Coils"/>
    </source>
</evidence>
<dbReference type="AlphaFoldDB" id="A0AA41VK32"/>
<name>A0AA41VK32_PAPNU</name>
<gene>
    <name evidence="3" type="ORF">MKW94_014505</name>
</gene>
<evidence type="ECO:0000313" key="3">
    <source>
        <dbReference type="EMBL" id="MCL7042563.1"/>
    </source>
</evidence>
<dbReference type="EMBL" id="JAJJMA010236788">
    <property type="protein sequence ID" value="MCL7042563.1"/>
    <property type="molecule type" value="Genomic_DNA"/>
</dbReference>